<dbReference type="RefSeq" id="WP_092961812.1">
    <property type="nucleotide sequence ID" value="NZ_FOSQ01000009.1"/>
</dbReference>
<name>A0A1I4D6X3_9PROT</name>
<feature type="transmembrane region" description="Helical" evidence="2">
    <location>
        <begin position="64"/>
        <end position="82"/>
    </location>
</feature>
<dbReference type="Proteomes" id="UP000199473">
    <property type="component" value="Unassembled WGS sequence"/>
</dbReference>
<dbReference type="AlphaFoldDB" id="A0A1I4D6X3"/>
<evidence type="ECO:0000256" key="1">
    <source>
        <dbReference type="SAM" id="MobiDB-lite"/>
    </source>
</evidence>
<reference evidence="3 4" key="1">
    <citation type="submission" date="2016-10" db="EMBL/GenBank/DDBJ databases">
        <authorList>
            <person name="de Groot N.N."/>
        </authorList>
    </citation>
    <scope>NUCLEOTIDE SEQUENCE [LARGE SCALE GENOMIC DNA]</scope>
    <source>
        <strain evidence="3 4">DSM 19981</strain>
    </source>
</reference>
<dbReference type="EMBL" id="FOSQ01000009">
    <property type="protein sequence ID" value="SFK87896.1"/>
    <property type="molecule type" value="Genomic_DNA"/>
</dbReference>
<feature type="region of interest" description="Disordered" evidence="1">
    <location>
        <begin position="1"/>
        <end position="58"/>
    </location>
</feature>
<evidence type="ECO:0000313" key="3">
    <source>
        <dbReference type="EMBL" id="SFK87896.1"/>
    </source>
</evidence>
<evidence type="ECO:0000313" key="4">
    <source>
        <dbReference type="Proteomes" id="UP000199473"/>
    </source>
</evidence>
<feature type="compositionally biased region" description="Basic and acidic residues" evidence="1">
    <location>
        <begin position="15"/>
        <end position="50"/>
    </location>
</feature>
<keyword evidence="4" id="KW-1185">Reference proteome</keyword>
<organism evidence="3 4">
    <name type="scientific">Falsiroseomonas stagni DSM 19981</name>
    <dbReference type="NCBI Taxonomy" id="1123062"/>
    <lineage>
        <taxon>Bacteria</taxon>
        <taxon>Pseudomonadati</taxon>
        <taxon>Pseudomonadota</taxon>
        <taxon>Alphaproteobacteria</taxon>
        <taxon>Acetobacterales</taxon>
        <taxon>Roseomonadaceae</taxon>
        <taxon>Falsiroseomonas</taxon>
    </lineage>
</organism>
<evidence type="ECO:0000256" key="2">
    <source>
        <dbReference type="SAM" id="Phobius"/>
    </source>
</evidence>
<accession>A0A1I4D6X3</accession>
<feature type="compositionally biased region" description="Pro residues" evidence="1">
    <location>
        <begin position="1"/>
        <end position="11"/>
    </location>
</feature>
<keyword evidence="2" id="KW-1133">Transmembrane helix</keyword>
<dbReference type="STRING" id="1123062.SAMN02745775_109127"/>
<protein>
    <submittedName>
        <fullName evidence="3">Uncharacterized protein</fullName>
    </submittedName>
</protein>
<gene>
    <name evidence="3" type="ORF">SAMN02745775_109127</name>
</gene>
<proteinExistence type="predicted"/>
<sequence>MPSDSPPPHAPRPGHGPDHHVLPHRGEARPDPFAVEGDHKTMRPNSHPEESGTGSDGWTAAKGAVLFVLGAAVVAWLLYSLLA</sequence>
<keyword evidence="2" id="KW-0812">Transmembrane</keyword>
<keyword evidence="2" id="KW-0472">Membrane</keyword>